<accession>A0A0K0DYF8</accession>
<name>A0A0K0DYF8_STRER</name>
<keyword evidence="1" id="KW-0472">Membrane</keyword>
<dbReference type="AlphaFoldDB" id="A0A0K0DYF8"/>
<proteinExistence type="predicted"/>
<dbReference type="WBParaSite" id="SSTP_0000227300.1">
    <property type="protein sequence ID" value="SSTP_0000227300.1"/>
    <property type="gene ID" value="SSTP_0000227300"/>
</dbReference>
<organism evidence="2">
    <name type="scientific">Strongyloides stercoralis</name>
    <name type="common">Threadworm</name>
    <dbReference type="NCBI Taxonomy" id="6248"/>
    <lineage>
        <taxon>Eukaryota</taxon>
        <taxon>Metazoa</taxon>
        <taxon>Ecdysozoa</taxon>
        <taxon>Nematoda</taxon>
        <taxon>Chromadorea</taxon>
        <taxon>Rhabditida</taxon>
        <taxon>Tylenchina</taxon>
        <taxon>Panagrolaimomorpha</taxon>
        <taxon>Strongyloidoidea</taxon>
        <taxon>Strongyloididae</taxon>
        <taxon>Strongyloides</taxon>
    </lineage>
</organism>
<evidence type="ECO:0000256" key="1">
    <source>
        <dbReference type="SAM" id="Phobius"/>
    </source>
</evidence>
<feature type="transmembrane region" description="Helical" evidence="1">
    <location>
        <begin position="12"/>
        <end position="34"/>
    </location>
</feature>
<keyword evidence="1" id="KW-1133">Transmembrane helix</keyword>
<keyword evidence="1" id="KW-0812">Transmembrane</keyword>
<sequence>MIQNYLNNCSLVRYIALASAGFALGVFVTYNLSINNSKLSSDKKNIEEPREYCPSSGEGCVTTNQT</sequence>
<evidence type="ECO:0000313" key="2">
    <source>
        <dbReference type="WBParaSite" id="SSTP_0000227300.1"/>
    </source>
</evidence>
<protein>
    <submittedName>
        <fullName evidence="2">VKc domain-containing protein</fullName>
    </submittedName>
</protein>
<reference evidence="2" key="1">
    <citation type="submission" date="2015-08" db="UniProtKB">
        <authorList>
            <consortium name="WormBaseParasite"/>
        </authorList>
    </citation>
    <scope>IDENTIFICATION</scope>
</reference>